<evidence type="ECO:0000313" key="10">
    <source>
        <dbReference type="Proteomes" id="UP000013047"/>
    </source>
</evidence>
<dbReference type="Gene3D" id="3.40.50.150">
    <property type="entry name" value="Vaccinia Virus protein VP39"/>
    <property type="match status" value="1"/>
</dbReference>
<evidence type="ECO:0000256" key="4">
    <source>
        <dbReference type="ARBA" id="ARBA00022679"/>
    </source>
</evidence>
<name>N6ZRU9_9RHOO</name>
<organism evidence="9 10">
    <name type="scientific">Thauera phenylacetica B4P</name>
    <dbReference type="NCBI Taxonomy" id="1234382"/>
    <lineage>
        <taxon>Bacteria</taxon>
        <taxon>Pseudomonadati</taxon>
        <taxon>Pseudomonadota</taxon>
        <taxon>Betaproteobacteria</taxon>
        <taxon>Rhodocyclales</taxon>
        <taxon>Zoogloeaceae</taxon>
        <taxon>Thauera</taxon>
    </lineage>
</organism>
<proteinExistence type="inferred from homology"/>
<comment type="catalytic activity">
    <reaction evidence="6">
        <text>a 2'-deoxyadenosine in DNA + S-adenosyl-L-methionine = an N(6)-methyl-2'-deoxyadenosine in DNA + S-adenosyl-L-homocysteine + H(+)</text>
        <dbReference type="Rhea" id="RHEA:15197"/>
        <dbReference type="Rhea" id="RHEA-COMP:12418"/>
        <dbReference type="Rhea" id="RHEA-COMP:12419"/>
        <dbReference type="ChEBI" id="CHEBI:15378"/>
        <dbReference type="ChEBI" id="CHEBI:57856"/>
        <dbReference type="ChEBI" id="CHEBI:59789"/>
        <dbReference type="ChEBI" id="CHEBI:90615"/>
        <dbReference type="ChEBI" id="CHEBI:90616"/>
        <dbReference type="EC" id="2.1.1.72"/>
    </reaction>
</comment>
<keyword evidence="4" id="KW-0808">Transferase</keyword>
<keyword evidence="3" id="KW-0489">Methyltransferase</keyword>
<evidence type="ECO:0000256" key="1">
    <source>
        <dbReference type="ARBA" id="ARBA00006594"/>
    </source>
</evidence>
<dbReference type="InterPro" id="IPR002295">
    <property type="entry name" value="N4/N6-MTase_EcoPI_Mod-like"/>
</dbReference>
<protein>
    <recommendedName>
        <fullName evidence="2">site-specific DNA-methyltransferase (adenine-specific)</fullName>
        <ecNumber evidence="2">2.1.1.72</ecNumber>
    </recommendedName>
</protein>
<dbReference type="GO" id="GO:0009007">
    <property type="term" value="F:site-specific DNA-methyltransferase (adenine-specific) activity"/>
    <property type="evidence" value="ECO:0007669"/>
    <property type="project" value="UniProtKB-EC"/>
</dbReference>
<dbReference type="PROSITE" id="PS00092">
    <property type="entry name" value="N6_MTASE"/>
    <property type="match status" value="1"/>
</dbReference>
<comment type="caution">
    <text evidence="9">The sequence shown here is derived from an EMBL/GenBank/DDBJ whole genome shotgun (WGS) entry which is preliminary data.</text>
</comment>
<dbReference type="EMBL" id="AMXF01000057">
    <property type="protein sequence ID" value="ENO97242.1"/>
    <property type="molecule type" value="Genomic_DNA"/>
</dbReference>
<accession>N6ZRU9</accession>
<evidence type="ECO:0000259" key="8">
    <source>
        <dbReference type="Pfam" id="PF01555"/>
    </source>
</evidence>
<evidence type="ECO:0000313" key="9">
    <source>
        <dbReference type="EMBL" id="ENO97242.1"/>
    </source>
</evidence>
<keyword evidence="10" id="KW-1185">Reference proteome</keyword>
<dbReference type="Pfam" id="PF01555">
    <property type="entry name" value="N6_N4_Mtase"/>
    <property type="match status" value="1"/>
</dbReference>
<dbReference type="GO" id="GO:0003677">
    <property type="term" value="F:DNA binding"/>
    <property type="evidence" value="ECO:0007669"/>
    <property type="project" value="InterPro"/>
</dbReference>
<sequence>MPAETKTIEKKQRLLSLLREMFQLDQPDLDFGLYRIMHAKRGQLEAFLETEFDQLIDKVFADRGARHEDDARKEYEAARQQAAEFGAPDPDAIPKVQQARARYDVIRLSGGENAEIYDHLHRFFSRYYDQGDFMSLRRYGKGAAGGAETYAVPYDGAEVVLHWANKDQYYIKTTENFAAFSFDPRKALHKDERGVSRSLFDDGDTGGTSLKVHFRVVEAAEGAHNNVKASDKDERYFILDTAEPLAWEGSELVVRINYRSDPAKPPKGQKQKWQATRNEQLVQTVLDALKGLNGSGNPLAGEYFEVLAREIGKGKDKTQPLLARYIGQYTATNTMDYFIHKDVGGFLRRELDFYLKNEVFKLDDFVGGEDADVQAGLSDARMKAMREALEKAQAIRILSLRLIDFLAQLEDFQKKLWLKKKFVVETHYCITLDRIPEKFYPEIAANERQREEWVKLFAVDEIQGDMATLGYSAPLTVEFLRDNAFLVLDTALFSDQFNQTLIEAIEGLDERTGGLLVHAENSHALRLMNGKLREHIQCIYIDPPYNTGSDGFRYKDAYPHASWLSMIDERLRLAHTLAAEKTALFVSLDDNEQAVFRQAADAVWGRENFVATVIWQKIFSPKNSARHFSEDHDFVLVYARDGVTWTPRLLPRTAEMEARYSNPDKDPRGPWTSGDVSARNPYSEGRYAITSPSGRHIPGPPPGTYWRVSRTRFDELNRDGRIWWGEDGDNIPRLKRFLSEVKQGRVPQTIWPYAEVGHTQDAKKELLACVKLDAEEVVFQTPKPTALLRRVLALATHPESSDWVLDFFAGSATTAHAVIQQNREDRGQRRYALVEMEDYFDQLVLPRVKKAIYASEWADGKPMARDGISHCFKYVRLESYEDCLNNLALNTRDEHVCKQGDAALQRDYLLRYMLEVETHGSQSLLNVAQFRDPTAYRLEIKKPGSDEREQRNVDLIETFNWLIGLHVDKLHAGRRFTASFVRKPDPLLPQDAHTRLQATALTEADDGTWWFRPVEGYVRTRPGDDLHRQSVLVLWRTLTDDPEQDAAALEAFLSQKMKWNPTRREDKTLYDLIYINGTHNLPNLGKYGEVRLLEEEFHRRMWSGEES</sequence>
<evidence type="ECO:0000256" key="7">
    <source>
        <dbReference type="SAM" id="MobiDB-lite"/>
    </source>
</evidence>
<dbReference type="EC" id="2.1.1.72" evidence="2"/>
<evidence type="ECO:0000256" key="3">
    <source>
        <dbReference type="ARBA" id="ARBA00022603"/>
    </source>
</evidence>
<dbReference type="InterPro" id="IPR029063">
    <property type="entry name" value="SAM-dependent_MTases_sf"/>
</dbReference>
<feature type="region of interest" description="Disordered" evidence="7">
    <location>
        <begin position="657"/>
        <end position="702"/>
    </location>
</feature>
<evidence type="ECO:0000256" key="5">
    <source>
        <dbReference type="ARBA" id="ARBA00022691"/>
    </source>
</evidence>
<dbReference type="GO" id="GO:0032259">
    <property type="term" value="P:methylation"/>
    <property type="evidence" value="ECO:0007669"/>
    <property type="project" value="UniProtKB-KW"/>
</dbReference>
<comment type="similarity">
    <text evidence="1">Belongs to the N(4)/N(6)-methyltransferase family.</text>
</comment>
<evidence type="ECO:0000256" key="2">
    <source>
        <dbReference type="ARBA" id="ARBA00011900"/>
    </source>
</evidence>
<dbReference type="Proteomes" id="UP000013047">
    <property type="component" value="Unassembled WGS sequence"/>
</dbReference>
<dbReference type="SUPFAM" id="SSF53335">
    <property type="entry name" value="S-adenosyl-L-methionine-dependent methyltransferases"/>
    <property type="match status" value="1"/>
</dbReference>
<keyword evidence="5" id="KW-0949">S-adenosyl-L-methionine</keyword>
<dbReference type="GO" id="GO:0008170">
    <property type="term" value="F:N-methyltransferase activity"/>
    <property type="evidence" value="ECO:0007669"/>
    <property type="project" value="InterPro"/>
</dbReference>
<evidence type="ECO:0000256" key="6">
    <source>
        <dbReference type="ARBA" id="ARBA00047942"/>
    </source>
</evidence>
<reference evidence="9 10" key="1">
    <citation type="submission" date="2012-09" db="EMBL/GenBank/DDBJ databases">
        <title>Draft Genome Sequences of 6 Strains from Genus Thauera.</title>
        <authorList>
            <person name="Liu B."/>
            <person name="Shapleigh J.P."/>
            <person name="Frostegard A.H."/>
        </authorList>
    </citation>
    <scope>NUCLEOTIDE SEQUENCE [LARGE SCALE GENOMIC DNA]</scope>
    <source>
        <strain evidence="9 10">B4P</strain>
    </source>
</reference>
<gene>
    <name evidence="9" type="ORF">C667_09885</name>
</gene>
<dbReference type="RefSeq" id="WP_004361788.1">
    <property type="nucleotide sequence ID" value="NZ_AMXF01000057.1"/>
</dbReference>
<dbReference type="AlphaFoldDB" id="N6ZRU9"/>
<feature type="domain" description="DNA methylase N-4/N-6" evidence="8">
    <location>
        <begin position="536"/>
        <end position="838"/>
    </location>
</feature>
<dbReference type="InterPro" id="IPR002052">
    <property type="entry name" value="DNA_methylase_N6_adenine_CS"/>
</dbReference>
<dbReference type="PRINTS" id="PR00506">
    <property type="entry name" value="D21N6MTFRASE"/>
</dbReference>
<dbReference type="OrthoDB" id="9816288at2"/>
<dbReference type="InterPro" id="IPR002941">
    <property type="entry name" value="DNA_methylase_N4/N6"/>
</dbReference>
<feature type="compositionally biased region" description="Basic and acidic residues" evidence="7">
    <location>
        <begin position="657"/>
        <end position="668"/>
    </location>
</feature>